<feature type="domain" description="Reverse transcriptase" evidence="1">
    <location>
        <begin position="1"/>
        <end position="91"/>
    </location>
</feature>
<dbReference type="InterPro" id="IPR000477">
    <property type="entry name" value="RT_dom"/>
</dbReference>
<dbReference type="PROSITE" id="PS50878">
    <property type="entry name" value="RT_POL"/>
    <property type="match status" value="1"/>
</dbReference>
<dbReference type="Proteomes" id="UP001160148">
    <property type="component" value="Unassembled WGS sequence"/>
</dbReference>
<organism evidence="2 3">
    <name type="scientific">Macrosiphum euphorbiae</name>
    <name type="common">potato aphid</name>
    <dbReference type="NCBI Taxonomy" id="13131"/>
    <lineage>
        <taxon>Eukaryota</taxon>
        <taxon>Metazoa</taxon>
        <taxon>Ecdysozoa</taxon>
        <taxon>Arthropoda</taxon>
        <taxon>Hexapoda</taxon>
        <taxon>Insecta</taxon>
        <taxon>Pterygota</taxon>
        <taxon>Neoptera</taxon>
        <taxon>Paraneoptera</taxon>
        <taxon>Hemiptera</taxon>
        <taxon>Sternorrhyncha</taxon>
        <taxon>Aphidomorpha</taxon>
        <taxon>Aphidoidea</taxon>
        <taxon>Aphididae</taxon>
        <taxon>Macrosiphini</taxon>
        <taxon>Macrosiphum</taxon>
    </lineage>
</organism>
<gene>
    <name evidence="2" type="ORF">MEUPH1_LOCUS22022</name>
</gene>
<evidence type="ECO:0000259" key="1">
    <source>
        <dbReference type="PROSITE" id="PS50878"/>
    </source>
</evidence>
<name>A0AAV0XGB3_9HEMI</name>
<protein>
    <recommendedName>
        <fullName evidence="1">Reverse transcriptase domain-containing protein</fullName>
    </recommendedName>
</protein>
<keyword evidence="3" id="KW-1185">Reference proteome</keyword>
<accession>A0AAV0XGB3</accession>
<sequence length="360" mass="41307">MDLPPDVEIIAFADDVALVATASVPFLLEERLEVALQDVMNWMNKNGLELAMEKTEAIMLTNRNKHNIMTVRCGQYSFPSVKCVKYLGVQLDSRLHFSQHGEHAAARASEACRQLIQILPNLRGPRQRRRKVLATVVTSRLLYGAPFWLPSITAEGMKKMETVYRRVMLRVACCYRTVSHDAAAVVSGMPPLRLLAEEMQKAYHGTDRVVAREQLMESWKRQWANSEKGRWTHRLIRDVGKWYNRNHGDVSFHLSQVLSGHGCFNEYLLRIGKVNTDECSQCGSAPDSPEHAIFQCDAWHHWRVEVCVYLEIEELSPDNLIETMLESNATWQRISSLIGRIMRTREEEERRRQHAALVPG</sequence>
<dbReference type="PANTHER" id="PTHR33332">
    <property type="entry name" value="REVERSE TRANSCRIPTASE DOMAIN-CONTAINING PROTEIN"/>
    <property type="match status" value="1"/>
</dbReference>
<evidence type="ECO:0000313" key="2">
    <source>
        <dbReference type="EMBL" id="CAI6367559.1"/>
    </source>
</evidence>
<proteinExistence type="predicted"/>
<dbReference type="EMBL" id="CARXXK010000005">
    <property type="protein sequence ID" value="CAI6367559.1"/>
    <property type="molecule type" value="Genomic_DNA"/>
</dbReference>
<evidence type="ECO:0000313" key="3">
    <source>
        <dbReference type="Proteomes" id="UP001160148"/>
    </source>
</evidence>
<dbReference type="Pfam" id="PF00078">
    <property type="entry name" value="RVT_1"/>
    <property type="match status" value="1"/>
</dbReference>
<dbReference type="AlphaFoldDB" id="A0AAV0XGB3"/>
<reference evidence="2 3" key="1">
    <citation type="submission" date="2023-01" db="EMBL/GenBank/DDBJ databases">
        <authorList>
            <person name="Whitehead M."/>
        </authorList>
    </citation>
    <scope>NUCLEOTIDE SEQUENCE [LARGE SCALE GENOMIC DNA]</scope>
</reference>
<comment type="caution">
    <text evidence="2">The sequence shown here is derived from an EMBL/GenBank/DDBJ whole genome shotgun (WGS) entry which is preliminary data.</text>
</comment>